<dbReference type="OMA" id="AQCKSEQ"/>
<gene>
    <name evidence="1" type="ORF">TSTA_094530</name>
</gene>
<protein>
    <recommendedName>
        <fullName evidence="3">Aminoglycoside phosphotransferase domain-containing protein</fullName>
    </recommendedName>
</protein>
<dbReference type="STRING" id="441959.B8M2V2"/>
<keyword evidence="2" id="KW-1185">Reference proteome</keyword>
<dbReference type="GeneID" id="8103781"/>
<dbReference type="HOGENOM" id="CLU_059226_0_0_1"/>
<name>B8M2V2_TALSN</name>
<sequence length="343" mass="38497">MAILRIEEDDTVPTRLLQQLSQTAYACSSLSPPLSSRDGNAVYRGALTKPIQDGTTVESIIIKYTTDSVPRIFEELLLKTLASFSPPHTINTVAVKTPYYLLTENFLPSPSAASIGHRLGFWLRSFHNWTSAPEQAALRAHMGQNDHVRKTKYLLTYESISKVFEIYPGLSDGHENTLEALRDVIANDLERPFTDETDDYGILHGDFWSGKWELLQEVKTTEIFIIDWEFAQFGHRSTDLGQIVGDLYERKVYNNLENAMSAMEGVIEGYGVMSDEMAFRTAIYLGVHLISYYNRRPQKGPRVASPEVILAGLTVGRDFIVKGLQKDGAFFQDSALASLFAAR</sequence>
<evidence type="ECO:0000313" key="1">
    <source>
        <dbReference type="EMBL" id="EED22207.1"/>
    </source>
</evidence>
<dbReference type="PROSITE" id="PS51257">
    <property type="entry name" value="PROKAR_LIPOPROTEIN"/>
    <property type="match status" value="1"/>
</dbReference>
<reference evidence="2" key="1">
    <citation type="journal article" date="2015" name="Genome Announc.">
        <title>Genome sequence of the AIDS-associated pathogen Penicillium marneffei (ATCC18224) and its near taxonomic relative Talaromyces stipitatus (ATCC10500).</title>
        <authorList>
            <person name="Nierman W.C."/>
            <person name="Fedorova-Abrams N.D."/>
            <person name="Andrianopoulos A."/>
        </authorList>
    </citation>
    <scope>NUCLEOTIDE SEQUENCE [LARGE SCALE GENOMIC DNA]</scope>
    <source>
        <strain evidence="2">ATCC 10500 / CBS 375.48 / QM 6759 / NRRL 1006</strain>
    </source>
</reference>
<proteinExistence type="predicted"/>
<dbReference type="Gene3D" id="3.90.1200.10">
    <property type="match status" value="1"/>
</dbReference>
<dbReference type="SUPFAM" id="SSF56112">
    <property type="entry name" value="Protein kinase-like (PK-like)"/>
    <property type="match status" value="1"/>
</dbReference>
<evidence type="ECO:0008006" key="3">
    <source>
        <dbReference type="Google" id="ProtNLM"/>
    </source>
</evidence>
<dbReference type="eggNOG" id="ENOG502SIXT">
    <property type="taxonomic scope" value="Eukaryota"/>
</dbReference>
<organism evidence="1 2">
    <name type="scientific">Talaromyces stipitatus (strain ATCC 10500 / CBS 375.48 / QM 6759 / NRRL 1006)</name>
    <name type="common">Penicillium stipitatum</name>
    <dbReference type="NCBI Taxonomy" id="441959"/>
    <lineage>
        <taxon>Eukaryota</taxon>
        <taxon>Fungi</taxon>
        <taxon>Dikarya</taxon>
        <taxon>Ascomycota</taxon>
        <taxon>Pezizomycotina</taxon>
        <taxon>Eurotiomycetes</taxon>
        <taxon>Eurotiomycetidae</taxon>
        <taxon>Eurotiales</taxon>
        <taxon>Trichocomaceae</taxon>
        <taxon>Talaromyces</taxon>
        <taxon>Talaromyces sect. Talaromyces</taxon>
    </lineage>
</organism>
<accession>B8M2V2</accession>
<evidence type="ECO:0000313" key="2">
    <source>
        <dbReference type="Proteomes" id="UP000001745"/>
    </source>
</evidence>
<dbReference type="AlphaFoldDB" id="B8M2V2"/>
<dbReference type="Proteomes" id="UP000001745">
    <property type="component" value="Unassembled WGS sequence"/>
</dbReference>
<dbReference type="InterPro" id="IPR011009">
    <property type="entry name" value="Kinase-like_dom_sf"/>
</dbReference>
<dbReference type="EMBL" id="EQ962653">
    <property type="protein sequence ID" value="EED22207.1"/>
    <property type="molecule type" value="Genomic_DNA"/>
</dbReference>
<dbReference type="RefSeq" id="XP_002479170.1">
    <property type="nucleotide sequence ID" value="XM_002479125.1"/>
</dbReference>
<dbReference type="OrthoDB" id="25129at2759"/>
<dbReference type="VEuPathDB" id="FungiDB:TSTA_094530"/>
<dbReference type="PhylomeDB" id="B8M2V2"/>
<dbReference type="InParanoid" id="B8M2V2"/>